<dbReference type="InterPro" id="IPR048395">
    <property type="entry name" value="Glyco_hydro_31_C"/>
</dbReference>
<dbReference type="InterPro" id="IPR013780">
    <property type="entry name" value="Glyco_hydro_b"/>
</dbReference>
<feature type="chain" id="PRO_5046039927" evidence="3">
    <location>
        <begin position="30"/>
        <end position="829"/>
    </location>
</feature>
<dbReference type="RefSeq" id="WP_315948068.1">
    <property type="nucleotide sequence ID" value="NZ_JAWCUA010000010.1"/>
</dbReference>
<accession>A0ABU3R4S9</accession>
<dbReference type="Gene3D" id="2.60.40.1180">
    <property type="entry name" value="Golgi alpha-mannosidase II"/>
    <property type="match status" value="2"/>
</dbReference>
<evidence type="ECO:0000313" key="7">
    <source>
        <dbReference type="EMBL" id="MDU0114455.1"/>
    </source>
</evidence>
<dbReference type="Proteomes" id="UP001257914">
    <property type="component" value="Unassembled WGS sequence"/>
</dbReference>
<dbReference type="CDD" id="cd14752">
    <property type="entry name" value="GH31_N"/>
    <property type="match status" value="1"/>
</dbReference>
<dbReference type="PANTHER" id="PTHR43863:SF2">
    <property type="entry name" value="MALTASE-GLUCOAMYLASE"/>
    <property type="match status" value="1"/>
</dbReference>
<dbReference type="SUPFAM" id="SSF51445">
    <property type="entry name" value="(Trans)glycosidases"/>
    <property type="match status" value="1"/>
</dbReference>
<dbReference type="InterPro" id="IPR011013">
    <property type="entry name" value="Gal_mutarotase_sf_dom"/>
</dbReference>
<dbReference type="GO" id="GO:0016787">
    <property type="term" value="F:hydrolase activity"/>
    <property type="evidence" value="ECO:0007669"/>
    <property type="project" value="UniProtKB-KW"/>
</dbReference>
<dbReference type="InterPro" id="IPR051816">
    <property type="entry name" value="Glycosyl_Hydrolase_31"/>
</dbReference>
<keyword evidence="2" id="KW-0326">Glycosidase</keyword>
<dbReference type="Pfam" id="PF01055">
    <property type="entry name" value="Glyco_hydro_31_2nd"/>
    <property type="match status" value="1"/>
</dbReference>
<dbReference type="InterPro" id="IPR025887">
    <property type="entry name" value="Glyco_hydro_31_N_dom"/>
</dbReference>
<keyword evidence="8" id="KW-1185">Reference proteome</keyword>
<evidence type="ECO:0000256" key="3">
    <source>
        <dbReference type="SAM" id="SignalP"/>
    </source>
</evidence>
<name>A0ABU3R4S9_9GAMM</name>
<dbReference type="EMBL" id="JAWCUA010000010">
    <property type="protein sequence ID" value="MDU0114455.1"/>
    <property type="molecule type" value="Genomic_DNA"/>
</dbReference>
<protein>
    <submittedName>
        <fullName evidence="7">Glycoside hydrolase family 31 protein</fullName>
    </submittedName>
</protein>
<dbReference type="Pfam" id="PF13802">
    <property type="entry name" value="Gal_mutarotas_2"/>
    <property type="match status" value="1"/>
</dbReference>
<dbReference type="Gene3D" id="2.60.40.1760">
    <property type="entry name" value="glycosyl hydrolase (family 31)"/>
    <property type="match status" value="1"/>
</dbReference>
<dbReference type="PANTHER" id="PTHR43863">
    <property type="entry name" value="HYDROLASE, PUTATIVE (AFU_ORTHOLOGUE AFUA_1G03140)-RELATED"/>
    <property type="match status" value="1"/>
</dbReference>
<gene>
    <name evidence="7" type="ORF">RT723_15945</name>
</gene>
<evidence type="ECO:0000259" key="5">
    <source>
        <dbReference type="Pfam" id="PF13802"/>
    </source>
</evidence>
<evidence type="ECO:0000259" key="4">
    <source>
        <dbReference type="Pfam" id="PF01055"/>
    </source>
</evidence>
<evidence type="ECO:0000256" key="1">
    <source>
        <dbReference type="ARBA" id="ARBA00007806"/>
    </source>
</evidence>
<evidence type="ECO:0000259" key="6">
    <source>
        <dbReference type="Pfam" id="PF21365"/>
    </source>
</evidence>
<organism evidence="7 8">
    <name type="scientific">Psychrosphaera aquimarina</name>
    <dbReference type="NCBI Taxonomy" id="2044854"/>
    <lineage>
        <taxon>Bacteria</taxon>
        <taxon>Pseudomonadati</taxon>
        <taxon>Pseudomonadota</taxon>
        <taxon>Gammaproteobacteria</taxon>
        <taxon>Alteromonadales</taxon>
        <taxon>Pseudoalteromonadaceae</taxon>
        <taxon>Psychrosphaera</taxon>
    </lineage>
</organism>
<evidence type="ECO:0000313" key="8">
    <source>
        <dbReference type="Proteomes" id="UP001257914"/>
    </source>
</evidence>
<dbReference type="InterPro" id="IPR017853">
    <property type="entry name" value="GH"/>
</dbReference>
<dbReference type="Pfam" id="PF21365">
    <property type="entry name" value="Glyco_hydro_31_3rd"/>
    <property type="match status" value="1"/>
</dbReference>
<sequence>MLNNKKRSISLLSCWLLFCVSFISLTANAAEYINHKLAINNVVIQSDSEVMTITALTGSAFEVLVHKRNNDTPFPSFAIDKNRTTPLVPIKFTDGEHSLTFSSKEMDVVVTKSPLTLAFYKNGQLLLQEDTGYFNHNTVQGFRFKLDENEKLMGTGERVLGMNRRGHRLPLYNKAHYGYGTESSQMNFSIPAVMSDNKYILLFDNSANGWVDLAKSEADILQFEANGGRSSYIVFSGDDYPSLINNYVDVTGKQPLPPRWAFGNHASRFGYKTQQQVLDTIAQYKKDDIPVDSIILDLYWFGKDIKGHMGNLAWDQETFPQPVSMIDQLTQQGVKTVLITEPFILTSSSRWQEAVDSDVLGKNAGGSAPMTFDFYFGNTGLLDVFNDKAQQWFGDIYQELAKQGVAGVWGDLGEPEVHPATMVHTLSEQNMTATADEIHNTFGHQWANLVNTALTEYQPNKRPFIIMRSGFAGSQRYGMIPWTGDVSRSWDGLKPQVELSLQMSLLGMAYTHSDLGGFAGGETFDQEMYIRWLQYGVFQPIYRPHAQDSIAPEPVFHDKQTKDIVREYIKLRYRMLPYNYTLAYQNTKTGLPLMRPMFFNDESNAALIDVADQYMWGDSFLVKPIIEPNLTSIAVNLPQGNWFDFWTGKKYQGNQAINYPLSLATIPVLIKAGAIIPTAKDMGNTEQYDSSAIKLDYYFDPEVTSSNAQFYDDDGISQSSVGQRQFELFNFVAQHQNINKRTHLNFVVKKDEKGLGYDNMPTKRAFELVVHNWTAAGKGVYVNGKAMAFMQSHQEFLLAGQGVYFNKANNTLIVKFNLDEKQIHLQLIK</sequence>
<proteinExistence type="inferred from homology"/>
<dbReference type="Gene3D" id="3.20.20.80">
    <property type="entry name" value="Glycosidases"/>
    <property type="match status" value="1"/>
</dbReference>
<dbReference type="SUPFAM" id="SSF74650">
    <property type="entry name" value="Galactose mutarotase-like"/>
    <property type="match status" value="1"/>
</dbReference>
<reference evidence="7 8" key="1">
    <citation type="submission" date="2023-10" db="EMBL/GenBank/DDBJ databases">
        <title>Psychrosphaera aquimaarina strain SW33 isolated from seawater.</title>
        <authorList>
            <person name="Bayburt H."/>
            <person name="Kim J.M."/>
            <person name="Choi B.J."/>
            <person name="Jeon C.O."/>
        </authorList>
    </citation>
    <scope>NUCLEOTIDE SEQUENCE [LARGE SCALE GENOMIC DNA]</scope>
    <source>
        <strain evidence="7 8">KCTC 52743</strain>
    </source>
</reference>
<comment type="similarity">
    <text evidence="1 2">Belongs to the glycosyl hydrolase 31 family.</text>
</comment>
<keyword evidence="3" id="KW-0732">Signal</keyword>
<feature type="domain" description="Glycoside hydrolase family 31 N-terminal" evidence="5">
    <location>
        <begin position="51"/>
        <end position="212"/>
    </location>
</feature>
<comment type="caution">
    <text evidence="7">The sequence shown here is derived from an EMBL/GenBank/DDBJ whole genome shotgun (WGS) entry which is preliminary data.</text>
</comment>
<keyword evidence="2 7" id="KW-0378">Hydrolase</keyword>
<dbReference type="SUPFAM" id="SSF51011">
    <property type="entry name" value="Glycosyl hydrolase domain"/>
    <property type="match status" value="1"/>
</dbReference>
<dbReference type="InterPro" id="IPR000322">
    <property type="entry name" value="Glyco_hydro_31_TIM"/>
</dbReference>
<evidence type="ECO:0000256" key="2">
    <source>
        <dbReference type="RuleBase" id="RU361185"/>
    </source>
</evidence>
<feature type="domain" description="Glycosyl hydrolase family 31 C-terminal" evidence="6">
    <location>
        <begin position="590"/>
        <end position="676"/>
    </location>
</feature>
<feature type="signal peptide" evidence="3">
    <location>
        <begin position="1"/>
        <end position="29"/>
    </location>
</feature>
<feature type="domain" description="Glycoside hydrolase family 31 TIM barrel" evidence="4">
    <location>
        <begin position="255"/>
        <end position="582"/>
    </location>
</feature>